<dbReference type="PROSITE" id="PS50927">
    <property type="entry name" value="BULB_LECTIN"/>
    <property type="match status" value="1"/>
</dbReference>
<evidence type="ECO:0000313" key="6">
    <source>
        <dbReference type="EMBL" id="KAI9199127.1"/>
    </source>
</evidence>
<accession>A0AAD5P534</accession>
<dbReference type="Pfam" id="PF01453">
    <property type="entry name" value="B_lectin"/>
    <property type="match status" value="1"/>
</dbReference>
<name>A0AAD5P534_ACENE</name>
<organism evidence="6 7">
    <name type="scientific">Acer negundo</name>
    <name type="common">Box elder</name>
    <dbReference type="NCBI Taxonomy" id="4023"/>
    <lineage>
        <taxon>Eukaryota</taxon>
        <taxon>Viridiplantae</taxon>
        <taxon>Streptophyta</taxon>
        <taxon>Embryophyta</taxon>
        <taxon>Tracheophyta</taxon>
        <taxon>Spermatophyta</taxon>
        <taxon>Magnoliopsida</taxon>
        <taxon>eudicotyledons</taxon>
        <taxon>Gunneridae</taxon>
        <taxon>Pentapetalae</taxon>
        <taxon>rosids</taxon>
        <taxon>malvids</taxon>
        <taxon>Sapindales</taxon>
        <taxon>Sapindaceae</taxon>
        <taxon>Hippocastanoideae</taxon>
        <taxon>Acereae</taxon>
        <taxon>Acer</taxon>
    </lineage>
</organism>
<sequence length="163" mass="17652">MEPGNSGVSVALIVLLFFVCLDFGAAVDTITASRAIRDPESIISSGNAFKLGFISPGNSSNRYVGIWYNDASEDVIWVANRNKPLNGASGVVTISDDGRLVVLNEQREILWSSNVSNSVANASAQLLDSGNLVLYDNNNGSVWESFDEPTNTFMRRMKLTTNV</sequence>
<dbReference type="PANTHER" id="PTHR32444:SF198">
    <property type="entry name" value="BULB-TYPE LECTIN DOMAIN-CONTAINING PROTEIN"/>
    <property type="match status" value="1"/>
</dbReference>
<keyword evidence="7" id="KW-1185">Reference proteome</keyword>
<proteinExistence type="predicted"/>
<dbReference type="Gene3D" id="2.90.10.10">
    <property type="entry name" value="Bulb-type lectin domain"/>
    <property type="match status" value="1"/>
</dbReference>
<dbReference type="FunFam" id="2.90.10.10:FF:000001">
    <property type="entry name" value="G-type lectin S-receptor-like serine/threonine-protein kinase"/>
    <property type="match status" value="1"/>
</dbReference>
<keyword evidence="3" id="KW-0325">Glycoprotein</keyword>
<gene>
    <name evidence="6" type="ORF">LWI28_027972</name>
</gene>
<dbReference type="Proteomes" id="UP001064489">
    <property type="component" value="Chromosome 13"/>
</dbReference>
<evidence type="ECO:0000256" key="3">
    <source>
        <dbReference type="ARBA" id="ARBA00023180"/>
    </source>
</evidence>
<evidence type="ECO:0000256" key="2">
    <source>
        <dbReference type="ARBA" id="ARBA00023157"/>
    </source>
</evidence>
<dbReference type="AlphaFoldDB" id="A0AAD5P534"/>
<evidence type="ECO:0000256" key="1">
    <source>
        <dbReference type="ARBA" id="ARBA00022729"/>
    </source>
</evidence>
<dbReference type="CDD" id="cd00028">
    <property type="entry name" value="B_lectin"/>
    <property type="match status" value="1"/>
</dbReference>
<feature type="signal peptide" evidence="4">
    <location>
        <begin position="1"/>
        <end position="26"/>
    </location>
</feature>
<comment type="caution">
    <text evidence="6">The sequence shown here is derived from an EMBL/GenBank/DDBJ whole genome shotgun (WGS) entry which is preliminary data.</text>
</comment>
<evidence type="ECO:0000256" key="4">
    <source>
        <dbReference type="SAM" id="SignalP"/>
    </source>
</evidence>
<evidence type="ECO:0000313" key="7">
    <source>
        <dbReference type="Proteomes" id="UP001064489"/>
    </source>
</evidence>
<feature type="domain" description="Bulb-type lectin" evidence="5">
    <location>
        <begin position="27"/>
        <end position="147"/>
    </location>
</feature>
<dbReference type="PANTHER" id="PTHR32444">
    <property type="entry name" value="BULB-TYPE LECTIN DOMAIN-CONTAINING PROTEIN"/>
    <property type="match status" value="1"/>
</dbReference>
<evidence type="ECO:0000259" key="5">
    <source>
        <dbReference type="PROSITE" id="PS50927"/>
    </source>
</evidence>
<dbReference type="EMBL" id="JAJSOW010000002">
    <property type="protein sequence ID" value="KAI9199127.1"/>
    <property type="molecule type" value="Genomic_DNA"/>
</dbReference>
<dbReference type="SUPFAM" id="SSF51110">
    <property type="entry name" value="alpha-D-mannose-specific plant lectins"/>
    <property type="match status" value="1"/>
</dbReference>
<dbReference type="InterPro" id="IPR001480">
    <property type="entry name" value="Bulb-type_lectin_dom"/>
</dbReference>
<keyword evidence="1 4" id="KW-0732">Signal</keyword>
<dbReference type="SMART" id="SM00108">
    <property type="entry name" value="B_lectin"/>
    <property type="match status" value="1"/>
</dbReference>
<keyword evidence="2" id="KW-1015">Disulfide bond</keyword>
<feature type="chain" id="PRO_5042161436" description="Bulb-type lectin domain-containing protein" evidence="4">
    <location>
        <begin position="27"/>
        <end position="163"/>
    </location>
</feature>
<protein>
    <recommendedName>
        <fullName evidence="5">Bulb-type lectin domain-containing protein</fullName>
    </recommendedName>
</protein>
<reference evidence="6 7" key="1">
    <citation type="journal article" date="2022" name="Plant J.">
        <title>Strategies of tolerance reflected in two North American maple genomes.</title>
        <authorList>
            <person name="McEvoy S.L."/>
            <person name="Sezen U.U."/>
            <person name="Trouern-Trend A."/>
            <person name="McMahon S.M."/>
            <person name="Schaberg P.G."/>
            <person name="Yang J."/>
            <person name="Wegrzyn J.L."/>
            <person name="Swenson N.G."/>
        </authorList>
    </citation>
    <scope>NUCLEOTIDE SEQUENCE [LARGE SCALE GENOMIC DNA]</scope>
    <source>
        <strain evidence="6">91603</strain>
    </source>
</reference>
<dbReference type="InterPro" id="IPR036426">
    <property type="entry name" value="Bulb-type_lectin_dom_sf"/>
</dbReference>